<organism evidence="2 3">
    <name type="scientific">Triparma columacea</name>
    <dbReference type="NCBI Taxonomy" id="722753"/>
    <lineage>
        <taxon>Eukaryota</taxon>
        <taxon>Sar</taxon>
        <taxon>Stramenopiles</taxon>
        <taxon>Ochrophyta</taxon>
        <taxon>Bolidophyceae</taxon>
        <taxon>Parmales</taxon>
        <taxon>Triparmaceae</taxon>
        <taxon>Triparma</taxon>
    </lineage>
</organism>
<name>A0A9W7LET7_9STRA</name>
<keyword evidence="3" id="KW-1185">Reference proteome</keyword>
<dbReference type="Proteomes" id="UP001165065">
    <property type="component" value="Unassembled WGS sequence"/>
</dbReference>
<feature type="region of interest" description="Disordered" evidence="1">
    <location>
        <begin position="1"/>
        <end position="24"/>
    </location>
</feature>
<feature type="compositionally biased region" description="Basic and acidic residues" evidence="1">
    <location>
        <begin position="36"/>
        <end position="45"/>
    </location>
</feature>
<evidence type="ECO:0000313" key="3">
    <source>
        <dbReference type="Proteomes" id="UP001165065"/>
    </source>
</evidence>
<comment type="caution">
    <text evidence="2">The sequence shown here is derived from an EMBL/GenBank/DDBJ whole genome shotgun (WGS) entry which is preliminary data.</text>
</comment>
<dbReference type="EMBL" id="BRYA01000363">
    <property type="protein sequence ID" value="GMI47874.1"/>
    <property type="molecule type" value="Genomic_DNA"/>
</dbReference>
<sequence length="205" mass="22369">MAAAFESPKEGTPPKKAPSNHEVGELAQQFQTKINHSFEEAEKSHKSSTPSKAVSKIQQEETLRMKTDERAAIYVNVSEEPTSGEAFLRNVDKFRSAEEVAARLDGNTHHRGNQGGDGTDSTYVNVPMVARIPKPKSADGAVSKGRQAVLERERSLAEAEQMRKIEKKTTFVAAGSSGAEGRYRKTTQLVSPLGVAKKKSFDDLP</sequence>
<evidence type="ECO:0000256" key="1">
    <source>
        <dbReference type="SAM" id="MobiDB-lite"/>
    </source>
</evidence>
<reference evidence="3" key="1">
    <citation type="journal article" date="2023" name="Commun. Biol.">
        <title>Genome analysis of Parmales, the sister group of diatoms, reveals the evolutionary specialization of diatoms from phago-mixotrophs to photoautotrophs.</title>
        <authorList>
            <person name="Ban H."/>
            <person name="Sato S."/>
            <person name="Yoshikawa S."/>
            <person name="Yamada K."/>
            <person name="Nakamura Y."/>
            <person name="Ichinomiya M."/>
            <person name="Sato N."/>
            <person name="Blanc-Mathieu R."/>
            <person name="Endo H."/>
            <person name="Kuwata A."/>
            <person name="Ogata H."/>
        </authorList>
    </citation>
    <scope>NUCLEOTIDE SEQUENCE [LARGE SCALE GENOMIC DNA]</scope>
</reference>
<evidence type="ECO:0000313" key="2">
    <source>
        <dbReference type="EMBL" id="GMI47874.1"/>
    </source>
</evidence>
<feature type="region of interest" description="Disordered" evidence="1">
    <location>
        <begin position="36"/>
        <end position="64"/>
    </location>
</feature>
<proteinExistence type="predicted"/>
<gene>
    <name evidence="2" type="ORF">TrCOL_g5356</name>
</gene>
<feature type="region of interest" description="Disordered" evidence="1">
    <location>
        <begin position="103"/>
        <end position="124"/>
    </location>
</feature>
<accession>A0A9W7LET7</accession>
<dbReference type="AlphaFoldDB" id="A0A9W7LET7"/>
<dbReference type="OrthoDB" id="10344397at2759"/>
<protein>
    <submittedName>
        <fullName evidence="2">Uncharacterized protein</fullName>
    </submittedName>
</protein>